<evidence type="ECO:0000313" key="7">
    <source>
        <dbReference type="EMBL" id="SDD88019.1"/>
    </source>
</evidence>
<feature type="compositionally biased region" description="Low complexity" evidence="5">
    <location>
        <begin position="42"/>
        <end position="52"/>
    </location>
</feature>
<dbReference type="PROSITE" id="PS51257">
    <property type="entry name" value="PROKAR_LIPOPROTEIN"/>
    <property type="match status" value="1"/>
</dbReference>
<dbReference type="SUPFAM" id="SSF46626">
    <property type="entry name" value="Cytochrome c"/>
    <property type="match status" value="1"/>
</dbReference>
<evidence type="ECO:0000256" key="4">
    <source>
        <dbReference type="PROSITE-ProRule" id="PRU00433"/>
    </source>
</evidence>
<evidence type="ECO:0000259" key="6">
    <source>
        <dbReference type="PROSITE" id="PS51007"/>
    </source>
</evidence>
<evidence type="ECO:0000256" key="1">
    <source>
        <dbReference type="ARBA" id="ARBA00022617"/>
    </source>
</evidence>
<evidence type="ECO:0000256" key="5">
    <source>
        <dbReference type="SAM" id="MobiDB-lite"/>
    </source>
</evidence>
<sequence>MILARNFRTAQIAPLFIFLIGSIYGCGEKKKENDTHTKPASEQESEVPSPVESADVPEYMAEGQKVYAQYCLSCHQVNGTGVSRLNPPLKDTDYVLGDKNRLLGILVNGSNVGLEIRGETYSNAMPSFKQLDDTELAHVASYIRNSFGNSATPVTIGEVSTFRTKSENQK</sequence>
<dbReference type="GO" id="GO:0046872">
    <property type="term" value="F:metal ion binding"/>
    <property type="evidence" value="ECO:0007669"/>
    <property type="project" value="UniProtKB-KW"/>
</dbReference>
<dbReference type="Proteomes" id="UP000199109">
    <property type="component" value="Unassembled WGS sequence"/>
</dbReference>
<name>A0A1G6YCB3_9FLAO</name>
<reference evidence="7 8" key="1">
    <citation type="submission" date="2016-10" db="EMBL/GenBank/DDBJ databases">
        <authorList>
            <person name="de Groot N.N."/>
        </authorList>
    </citation>
    <scope>NUCLEOTIDE SEQUENCE [LARGE SCALE GENOMIC DNA]</scope>
    <source>
        <strain evidence="7 8">DSM 23421</strain>
    </source>
</reference>
<dbReference type="EMBL" id="FNAO01000002">
    <property type="protein sequence ID" value="SDD88019.1"/>
    <property type="molecule type" value="Genomic_DNA"/>
</dbReference>
<dbReference type="InterPro" id="IPR009056">
    <property type="entry name" value="Cyt_c-like_dom"/>
</dbReference>
<accession>A0A1G6YCB3</accession>
<feature type="compositionally biased region" description="Basic and acidic residues" evidence="5">
    <location>
        <begin position="30"/>
        <end position="41"/>
    </location>
</feature>
<dbReference type="GO" id="GO:0009055">
    <property type="term" value="F:electron transfer activity"/>
    <property type="evidence" value="ECO:0007669"/>
    <property type="project" value="InterPro"/>
</dbReference>
<dbReference type="PANTHER" id="PTHR35008:SF8">
    <property type="entry name" value="ALCOHOL DEHYDROGENASE CYTOCHROME C SUBUNIT"/>
    <property type="match status" value="1"/>
</dbReference>
<dbReference type="InterPro" id="IPR051459">
    <property type="entry name" value="Cytochrome_c-type_DH"/>
</dbReference>
<proteinExistence type="predicted"/>
<dbReference type="PROSITE" id="PS51007">
    <property type="entry name" value="CYTC"/>
    <property type="match status" value="1"/>
</dbReference>
<dbReference type="Gene3D" id="1.10.760.10">
    <property type="entry name" value="Cytochrome c-like domain"/>
    <property type="match status" value="1"/>
</dbReference>
<dbReference type="PANTHER" id="PTHR35008">
    <property type="entry name" value="BLL4482 PROTEIN-RELATED"/>
    <property type="match status" value="1"/>
</dbReference>
<keyword evidence="3 4" id="KW-0408">Iron</keyword>
<feature type="region of interest" description="Disordered" evidence="5">
    <location>
        <begin position="30"/>
        <end position="52"/>
    </location>
</feature>
<dbReference type="InterPro" id="IPR036909">
    <property type="entry name" value="Cyt_c-like_dom_sf"/>
</dbReference>
<dbReference type="AlphaFoldDB" id="A0A1G6YCB3"/>
<feature type="domain" description="Cytochrome c" evidence="6">
    <location>
        <begin position="58"/>
        <end position="147"/>
    </location>
</feature>
<organism evidence="7 8">
    <name type="scientific">Pricia antarctica</name>
    <dbReference type="NCBI Taxonomy" id="641691"/>
    <lineage>
        <taxon>Bacteria</taxon>
        <taxon>Pseudomonadati</taxon>
        <taxon>Bacteroidota</taxon>
        <taxon>Flavobacteriia</taxon>
        <taxon>Flavobacteriales</taxon>
        <taxon>Flavobacteriaceae</taxon>
        <taxon>Pricia</taxon>
    </lineage>
</organism>
<dbReference type="OrthoDB" id="9811395at2"/>
<protein>
    <submittedName>
        <fullName evidence="7">Cytochrome c, mono-and diheme variants</fullName>
    </submittedName>
</protein>
<keyword evidence="2 4" id="KW-0479">Metal-binding</keyword>
<evidence type="ECO:0000313" key="8">
    <source>
        <dbReference type="Proteomes" id="UP000199109"/>
    </source>
</evidence>
<keyword evidence="1 4" id="KW-0349">Heme</keyword>
<dbReference type="STRING" id="641691.SAMN05421636_102200"/>
<dbReference type="Pfam" id="PF00034">
    <property type="entry name" value="Cytochrom_C"/>
    <property type="match status" value="1"/>
</dbReference>
<gene>
    <name evidence="7" type="ORF">SAMN05421636_102200</name>
</gene>
<evidence type="ECO:0000256" key="2">
    <source>
        <dbReference type="ARBA" id="ARBA00022723"/>
    </source>
</evidence>
<dbReference type="GO" id="GO:0020037">
    <property type="term" value="F:heme binding"/>
    <property type="evidence" value="ECO:0007669"/>
    <property type="project" value="InterPro"/>
</dbReference>
<evidence type="ECO:0000256" key="3">
    <source>
        <dbReference type="ARBA" id="ARBA00023004"/>
    </source>
</evidence>
<keyword evidence="8" id="KW-1185">Reference proteome</keyword>